<dbReference type="KEGG" id="rdp:RD2015_631"/>
<protein>
    <submittedName>
        <fullName evidence="1">Uncharacterized protein</fullName>
    </submittedName>
</protein>
<name>A0A0U3C8N9_9BURK</name>
<dbReference type="Proteomes" id="UP000060699">
    <property type="component" value="Chromosome"/>
</dbReference>
<accession>A0A0U3C8N9</accession>
<evidence type="ECO:0000313" key="2">
    <source>
        <dbReference type="Proteomes" id="UP000060699"/>
    </source>
</evidence>
<keyword evidence="2" id="KW-1185">Reference proteome</keyword>
<evidence type="ECO:0000313" key="1">
    <source>
        <dbReference type="EMBL" id="ALV05128.1"/>
    </source>
</evidence>
<sequence length="76" mass="7717">MFPALVGLHRVRDGIDIPVAGVLQAAAHPPSTLPDTGMPVPVAGLTQNGPKPDRGLPGPPVAPPESGRYAAKLNPP</sequence>
<proteinExistence type="predicted"/>
<dbReference type="STRING" id="76731.RD2015_631"/>
<dbReference type="AlphaFoldDB" id="A0A0U3C8N9"/>
<gene>
    <name evidence="1" type="ORF">RD2015_631</name>
</gene>
<reference evidence="1 2" key="1">
    <citation type="submission" date="2015-12" db="EMBL/GenBank/DDBJ databases">
        <title>Complete genome of Roseateles depolymerans KCTC 42856.</title>
        <authorList>
            <person name="Kim K.M."/>
        </authorList>
    </citation>
    <scope>NUCLEOTIDE SEQUENCE [LARGE SCALE GENOMIC DNA]</scope>
    <source>
        <strain evidence="1 2">KCTC 42856</strain>
    </source>
</reference>
<dbReference type="EMBL" id="CP013729">
    <property type="protein sequence ID" value="ALV05128.1"/>
    <property type="molecule type" value="Genomic_DNA"/>
</dbReference>
<organism evidence="1 2">
    <name type="scientific">Roseateles depolymerans</name>
    <dbReference type="NCBI Taxonomy" id="76731"/>
    <lineage>
        <taxon>Bacteria</taxon>
        <taxon>Pseudomonadati</taxon>
        <taxon>Pseudomonadota</taxon>
        <taxon>Betaproteobacteria</taxon>
        <taxon>Burkholderiales</taxon>
        <taxon>Sphaerotilaceae</taxon>
        <taxon>Roseateles</taxon>
    </lineage>
</organism>